<dbReference type="STRING" id="1450539.A0A318Z875"/>
<accession>A0A318Z875</accession>
<dbReference type="InterPro" id="IPR027417">
    <property type="entry name" value="P-loop_NTPase"/>
</dbReference>
<feature type="compositionally biased region" description="Low complexity" evidence="1">
    <location>
        <begin position="812"/>
        <end position="858"/>
    </location>
</feature>
<proteinExistence type="predicted"/>
<dbReference type="InterPro" id="IPR003959">
    <property type="entry name" value="ATPase_AAA_core"/>
</dbReference>
<evidence type="ECO:0000313" key="3">
    <source>
        <dbReference type="EMBL" id="PYH43521.1"/>
    </source>
</evidence>
<dbReference type="InterPro" id="IPR056599">
    <property type="entry name" value="AAA_lid_fung"/>
</dbReference>
<reference evidence="3 4" key="1">
    <citation type="submission" date="2016-12" db="EMBL/GenBank/DDBJ databases">
        <title>The genomes of Aspergillus section Nigri reveals drivers in fungal speciation.</title>
        <authorList>
            <consortium name="DOE Joint Genome Institute"/>
            <person name="Vesth T.C."/>
            <person name="Nybo J."/>
            <person name="Theobald S."/>
            <person name="Brandl J."/>
            <person name="Frisvad J.C."/>
            <person name="Nielsen K.F."/>
            <person name="Lyhne E.K."/>
            <person name="Kogle M.E."/>
            <person name="Kuo A."/>
            <person name="Riley R."/>
            <person name="Clum A."/>
            <person name="Nolan M."/>
            <person name="Lipzen A."/>
            <person name="Salamov A."/>
            <person name="Henrissat B."/>
            <person name="Wiebenga A."/>
            <person name="De Vries R.P."/>
            <person name="Grigoriev I.V."/>
            <person name="Mortensen U.H."/>
            <person name="Andersen M.R."/>
            <person name="Baker S.E."/>
        </authorList>
    </citation>
    <scope>NUCLEOTIDE SEQUENCE [LARGE SCALE GENOMIC DNA]</scope>
    <source>
        <strain evidence="3 4">JOP 1030-1</strain>
    </source>
</reference>
<feature type="compositionally biased region" description="Pro residues" evidence="1">
    <location>
        <begin position="873"/>
        <end position="882"/>
    </location>
</feature>
<evidence type="ECO:0000313" key="4">
    <source>
        <dbReference type="Proteomes" id="UP000248349"/>
    </source>
</evidence>
<dbReference type="Pfam" id="PF23232">
    <property type="entry name" value="AAA_lid_13"/>
    <property type="match status" value="1"/>
</dbReference>
<dbReference type="GO" id="GO:0016887">
    <property type="term" value="F:ATP hydrolysis activity"/>
    <property type="evidence" value="ECO:0007669"/>
    <property type="project" value="InterPro"/>
</dbReference>
<dbReference type="OrthoDB" id="10042665at2759"/>
<feature type="domain" description="AAA+ ATPase" evidence="2">
    <location>
        <begin position="535"/>
        <end position="680"/>
    </location>
</feature>
<dbReference type="GeneID" id="37079883"/>
<dbReference type="Pfam" id="PF22942">
    <property type="entry name" value="DUF7025"/>
    <property type="match status" value="1"/>
</dbReference>
<dbReference type="PANTHER" id="PTHR46411:SF2">
    <property type="entry name" value="AAA+ ATPASE DOMAIN-CONTAINING PROTEIN"/>
    <property type="match status" value="1"/>
</dbReference>
<dbReference type="InterPro" id="IPR054289">
    <property type="entry name" value="DUF7025"/>
</dbReference>
<dbReference type="EMBL" id="KZ821243">
    <property type="protein sequence ID" value="PYH43521.1"/>
    <property type="molecule type" value="Genomic_DNA"/>
</dbReference>
<dbReference type="SUPFAM" id="SSF52540">
    <property type="entry name" value="P-loop containing nucleoside triphosphate hydrolases"/>
    <property type="match status" value="1"/>
</dbReference>
<organism evidence="3 4">
    <name type="scientific">Aspergillus saccharolyticus JOP 1030-1</name>
    <dbReference type="NCBI Taxonomy" id="1450539"/>
    <lineage>
        <taxon>Eukaryota</taxon>
        <taxon>Fungi</taxon>
        <taxon>Dikarya</taxon>
        <taxon>Ascomycota</taxon>
        <taxon>Pezizomycotina</taxon>
        <taxon>Eurotiomycetes</taxon>
        <taxon>Eurotiomycetidae</taxon>
        <taxon>Eurotiales</taxon>
        <taxon>Aspergillaceae</taxon>
        <taxon>Aspergillus</taxon>
        <taxon>Aspergillus subgen. Circumdati</taxon>
    </lineage>
</organism>
<gene>
    <name evidence="3" type="ORF">BP01DRAFT_402635</name>
</gene>
<name>A0A318Z875_9EURO</name>
<dbReference type="RefSeq" id="XP_025429503.1">
    <property type="nucleotide sequence ID" value="XM_025578654.1"/>
</dbReference>
<feature type="non-terminal residue" evidence="3">
    <location>
        <position position="1"/>
    </location>
</feature>
<feature type="region of interest" description="Disordered" evidence="1">
    <location>
        <begin position="789"/>
        <end position="882"/>
    </location>
</feature>
<evidence type="ECO:0000259" key="2">
    <source>
        <dbReference type="SMART" id="SM00382"/>
    </source>
</evidence>
<dbReference type="GO" id="GO:0005524">
    <property type="term" value="F:ATP binding"/>
    <property type="evidence" value="ECO:0007669"/>
    <property type="project" value="InterPro"/>
</dbReference>
<dbReference type="PANTHER" id="PTHR46411">
    <property type="entry name" value="FAMILY ATPASE, PUTATIVE-RELATED"/>
    <property type="match status" value="1"/>
</dbReference>
<dbReference type="InterPro" id="IPR003593">
    <property type="entry name" value="AAA+_ATPase"/>
</dbReference>
<dbReference type="Gene3D" id="3.40.50.300">
    <property type="entry name" value="P-loop containing nucleotide triphosphate hydrolases"/>
    <property type="match status" value="1"/>
</dbReference>
<evidence type="ECO:0000256" key="1">
    <source>
        <dbReference type="SAM" id="MobiDB-lite"/>
    </source>
</evidence>
<feature type="region of interest" description="Disordered" evidence="1">
    <location>
        <begin position="57"/>
        <end position="79"/>
    </location>
</feature>
<dbReference type="SMART" id="SM00382">
    <property type="entry name" value="AAA"/>
    <property type="match status" value="1"/>
</dbReference>
<protein>
    <recommendedName>
        <fullName evidence="2">AAA+ ATPase domain-containing protein</fullName>
    </recommendedName>
</protein>
<dbReference type="Pfam" id="PF00004">
    <property type="entry name" value="AAA"/>
    <property type="match status" value="1"/>
</dbReference>
<feature type="compositionally biased region" description="Basic and acidic residues" evidence="1">
    <location>
        <begin position="62"/>
        <end position="74"/>
    </location>
</feature>
<sequence length="882" mass="98333">MESAEVPHKEEKLVDELSALLEQTAAYYTEEVFDEDDKVRWLTKSAKALQWIFAKASQQHKPKPEAEKPEEEAPRQVATPKIEPVPWKEWSKTQGPCTEPHSAIYLLADEPPARQRSRSGRPGAPALPNRIRIRSLPVMRILLGLCDGSLEYHVGYGLVIMRPFKILVHLEQEIRNRLAELEQAHYSQGPQAKIPASSSTDEHEAPPSVYSLDDIFKAETDWTSLTLKEKEEAAKDFRCLVSFMDEYVLPVRAALQTTTEVLFSELWHLFTPGSLIYVPDKMIPQKVWRIIQGTGGRRNMEQPSMSDRQFELGGGIWNDRCNPFVLDCYYIDWNGTQFVRVHKVFTIQEFQEVQPVTSLPVFPLHTAEQLNLVDRTELLARANHFLQYTKPGYRYYSGRSLNLAPDGRKLRQANPDPTSMGTVATPSEYIESQVMVDFERALQSIPEWSPESPDATLSKTPAAELAGDETDRYIEDDRVWDLRIAESPVEPRKEAWQDLEIDPGHRNIIQSLMETHFSKSRPKRRQFDLVRDKGKGLIILLHGVPGVGKTSTAETVAEYYNKPLLPITCGDLGLTPRDVERNLENCFQMAQAWECVLLLDEADVFLAERSADNVDRNALVSVFLRVLEYYEGVLFLTTNKAQHPEYKPIWNGRQIRNAFQTAIALAEFKAQDKHHIPLTRDHFIQVTSVSNQFNSYLWAVKHRRNDEYENLRKGLRADGFAAAPTAAPAASAYTTAAAPAAAPAAPAGAPTAPGFLAYPPPNTAAPAAVTGLPTLNVAQYWAPGTYAAPPTTVPPQSPYQHPAGSQPPPGTYPAGPSGYAGAGQPQQNYAAQPPQPPAQTGYAGQPVQPQQQQQMAPPSHNPNAHTPYSSPGTYPPGSAPPR</sequence>
<keyword evidence="4" id="KW-1185">Reference proteome</keyword>
<dbReference type="AlphaFoldDB" id="A0A318Z875"/>
<dbReference type="Proteomes" id="UP000248349">
    <property type="component" value="Unassembled WGS sequence"/>
</dbReference>